<organism evidence="2">
    <name type="scientific">marine sediment metagenome</name>
    <dbReference type="NCBI Taxonomy" id="412755"/>
    <lineage>
        <taxon>unclassified sequences</taxon>
        <taxon>metagenomes</taxon>
        <taxon>ecological metagenomes</taxon>
    </lineage>
</organism>
<evidence type="ECO:0000256" key="1">
    <source>
        <dbReference type="SAM" id="Phobius"/>
    </source>
</evidence>
<keyword evidence="1" id="KW-1133">Transmembrane helix</keyword>
<dbReference type="AlphaFoldDB" id="A0A0F9ES05"/>
<comment type="caution">
    <text evidence="2">The sequence shown here is derived from an EMBL/GenBank/DDBJ whole genome shotgun (WGS) entry which is preliminary data.</text>
</comment>
<dbReference type="EMBL" id="LAZR01035761">
    <property type="protein sequence ID" value="KKL26648.1"/>
    <property type="molecule type" value="Genomic_DNA"/>
</dbReference>
<reference evidence="2" key="1">
    <citation type="journal article" date="2015" name="Nature">
        <title>Complex archaea that bridge the gap between prokaryotes and eukaryotes.</title>
        <authorList>
            <person name="Spang A."/>
            <person name="Saw J.H."/>
            <person name="Jorgensen S.L."/>
            <person name="Zaremba-Niedzwiedzka K."/>
            <person name="Martijn J."/>
            <person name="Lind A.E."/>
            <person name="van Eijk R."/>
            <person name="Schleper C."/>
            <person name="Guy L."/>
            <person name="Ettema T.J."/>
        </authorList>
    </citation>
    <scope>NUCLEOTIDE SEQUENCE</scope>
</reference>
<protein>
    <submittedName>
        <fullName evidence="2">Uncharacterized protein</fullName>
    </submittedName>
</protein>
<sequence>MIDFSRVGNNVLTIGVLAAIGYMLYAKFKDPEMKEKIKGFFSRDKMGRGKV</sequence>
<gene>
    <name evidence="2" type="ORF">LCGC14_2393230</name>
</gene>
<keyword evidence="1" id="KW-0472">Membrane</keyword>
<accession>A0A0F9ES05</accession>
<feature type="transmembrane region" description="Helical" evidence="1">
    <location>
        <begin position="12"/>
        <end position="28"/>
    </location>
</feature>
<evidence type="ECO:0000313" key="2">
    <source>
        <dbReference type="EMBL" id="KKL26648.1"/>
    </source>
</evidence>
<proteinExistence type="predicted"/>
<name>A0A0F9ES05_9ZZZZ</name>
<keyword evidence="1" id="KW-0812">Transmembrane</keyword>